<evidence type="ECO:0000256" key="5">
    <source>
        <dbReference type="ARBA" id="ARBA00022741"/>
    </source>
</evidence>
<dbReference type="Proteomes" id="UP000648187">
    <property type="component" value="Unassembled WGS sequence"/>
</dbReference>
<dbReference type="Pfam" id="PF19055">
    <property type="entry name" value="ABC2_membrane_7"/>
    <property type="match status" value="1"/>
</dbReference>
<dbReference type="SUPFAM" id="SSF52540">
    <property type="entry name" value="P-loop containing nucleoside triphosphate hydrolases"/>
    <property type="match status" value="1"/>
</dbReference>
<comment type="subcellular location">
    <subcellularLocation>
        <location evidence="1">Membrane</location>
        <topology evidence="1">Multi-pass membrane protein</topology>
    </subcellularLocation>
</comment>
<gene>
    <name evidence="11" type="ORF">HW555_010842</name>
</gene>
<evidence type="ECO:0000256" key="4">
    <source>
        <dbReference type="ARBA" id="ARBA00022692"/>
    </source>
</evidence>
<keyword evidence="5" id="KW-0547">Nucleotide-binding</keyword>
<comment type="similarity">
    <text evidence="2">Belongs to the ABC transporter superfamily. ABCG family. Eye pigment precursor importer (TC 3.A.1.204) subfamily.</text>
</comment>
<feature type="transmembrane region" description="Helical" evidence="9">
    <location>
        <begin position="426"/>
        <end position="446"/>
    </location>
</feature>
<keyword evidence="12" id="KW-1185">Reference proteome</keyword>
<evidence type="ECO:0000256" key="6">
    <source>
        <dbReference type="ARBA" id="ARBA00022840"/>
    </source>
</evidence>
<feature type="transmembrane region" description="Helical" evidence="9">
    <location>
        <begin position="574"/>
        <end position="594"/>
    </location>
</feature>
<keyword evidence="3" id="KW-0813">Transport</keyword>
<sequence>MEDGPDSKEIQEFNDYMVTQWLEDEAFVDIWCAHNQRHRTTNAVEAWHKKLNSCLPSHPNLYQVLKVLKDDANLQCVKINQVNFDMPNSKRRLPKDVAADKWYEHVTNQLLAEQITVEKKTILKGVSGLFKSGQLTAIMGPSGAGKSSLMNALTGFSTKGVTGSIRAGDSVCELKPKGSLNSLKAYRKKSCYILQDDRLNPLFTVAELMKFAADMKLESRQQLINEIINTLGLSGSENTRCACLSGGQKKRLSIAVELIDNPPVLFLDEPTTGLDSSTSAQCMQLLKNLASNGRTIVCTIHQPPASVYSLFDQVYMLAEGMCIYHGASENTVPYLASVGLQCPRYHNPADYILEIATGEYGKFNEFLAEKCLNHVWAEKPAILPVPDRISEVISLGKTSVIINPPHELYKFGKLFKRCILQQYRDWTVSHLKLFMHMVIGVLLGLLYEKAGNDGSKTVSNLSFLLVSTVYLCYTSLMPAVLKIPTEMSVLKKENFNNWYNLKTYYAALLVTGMPLQIIYSFVYSVPSYFLSGQPAEPIRFVMFVITLANVALLAEAMGNVIGTCFNPVNGTFLGAIWTCAMIVYAGYLVLLAHMNTVMRAVSHASFLRYAFEALVLAIYSNGRQPLNCPENITYCHLKHPKTVISEFSLKPDNYWTDIWILVGELVFIRILAYFTLKRSVKAST</sequence>
<dbReference type="GO" id="GO:0005886">
    <property type="term" value="C:plasma membrane"/>
    <property type="evidence" value="ECO:0007669"/>
    <property type="project" value="TreeGrafter"/>
</dbReference>
<evidence type="ECO:0000313" key="11">
    <source>
        <dbReference type="EMBL" id="KAF9409910.1"/>
    </source>
</evidence>
<proteinExistence type="inferred from homology"/>
<dbReference type="CDD" id="cd03213">
    <property type="entry name" value="ABCG_EPDR"/>
    <property type="match status" value="1"/>
</dbReference>
<dbReference type="InterPro" id="IPR013525">
    <property type="entry name" value="ABC2_TM"/>
</dbReference>
<dbReference type="InterPro" id="IPR050352">
    <property type="entry name" value="ABCG_transporters"/>
</dbReference>
<dbReference type="GO" id="GO:0005524">
    <property type="term" value="F:ATP binding"/>
    <property type="evidence" value="ECO:0007669"/>
    <property type="project" value="UniProtKB-KW"/>
</dbReference>
<dbReference type="PANTHER" id="PTHR48041:SF32">
    <property type="entry name" value="PROTEIN WHITE-LIKE PROTEIN"/>
    <property type="match status" value="1"/>
</dbReference>
<feature type="transmembrane region" description="Helical" evidence="9">
    <location>
        <begin position="658"/>
        <end position="676"/>
    </location>
</feature>
<dbReference type="Gene3D" id="3.40.50.300">
    <property type="entry name" value="P-loop containing nucleotide triphosphate hydrolases"/>
    <property type="match status" value="1"/>
</dbReference>
<feature type="transmembrane region" description="Helical" evidence="9">
    <location>
        <begin position="458"/>
        <end position="483"/>
    </location>
</feature>
<dbReference type="FunFam" id="3.40.50.300:FF:001077">
    <property type="entry name" value="Uncharacterized protein, isoform A"/>
    <property type="match status" value="1"/>
</dbReference>
<evidence type="ECO:0000256" key="3">
    <source>
        <dbReference type="ARBA" id="ARBA00022448"/>
    </source>
</evidence>
<reference evidence="11" key="1">
    <citation type="submission" date="2020-08" db="EMBL/GenBank/DDBJ databases">
        <title>Spodoptera exigua strain:BAW_Kor-Di-RS1 Genome sequencing and assembly.</title>
        <authorList>
            <person name="Kim J."/>
            <person name="Nam H.Y."/>
            <person name="Kwon M."/>
            <person name="Choi J.H."/>
            <person name="Cho S.R."/>
            <person name="Kim G.-H."/>
        </authorList>
    </citation>
    <scope>NUCLEOTIDE SEQUENCE</scope>
    <source>
        <strain evidence="11">BAW_Kor-Di-RS1</strain>
        <tissue evidence="11">Whole-body</tissue>
    </source>
</reference>
<dbReference type="EMBL" id="JACKWZ010000289">
    <property type="protein sequence ID" value="KAF9409910.1"/>
    <property type="molecule type" value="Genomic_DNA"/>
</dbReference>
<keyword evidence="7 9" id="KW-1133">Transmembrane helix</keyword>
<accession>A0A835L153</accession>
<organism evidence="11 12">
    <name type="scientific">Spodoptera exigua</name>
    <name type="common">Beet armyworm</name>
    <name type="synonym">Noctua fulgens</name>
    <dbReference type="NCBI Taxonomy" id="7107"/>
    <lineage>
        <taxon>Eukaryota</taxon>
        <taxon>Metazoa</taxon>
        <taxon>Ecdysozoa</taxon>
        <taxon>Arthropoda</taxon>
        <taxon>Hexapoda</taxon>
        <taxon>Insecta</taxon>
        <taxon>Pterygota</taxon>
        <taxon>Neoptera</taxon>
        <taxon>Endopterygota</taxon>
        <taxon>Lepidoptera</taxon>
        <taxon>Glossata</taxon>
        <taxon>Ditrysia</taxon>
        <taxon>Noctuoidea</taxon>
        <taxon>Noctuidae</taxon>
        <taxon>Amphipyrinae</taxon>
        <taxon>Spodoptera</taxon>
    </lineage>
</organism>
<dbReference type="PANTHER" id="PTHR48041">
    <property type="entry name" value="ABC TRANSPORTER G FAMILY MEMBER 28"/>
    <property type="match status" value="1"/>
</dbReference>
<dbReference type="AlphaFoldDB" id="A0A835L153"/>
<dbReference type="GO" id="GO:0140359">
    <property type="term" value="F:ABC-type transporter activity"/>
    <property type="evidence" value="ECO:0007669"/>
    <property type="project" value="InterPro"/>
</dbReference>
<evidence type="ECO:0000256" key="9">
    <source>
        <dbReference type="SAM" id="Phobius"/>
    </source>
</evidence>
<evidence type="ECO:0000256" key="1">
    <source>
        <dbReference type="ARBA" id="ARBA00004141"/>
    </source>
</evidence>
<keyword evidence="6" id="KW-0067">ATP-binding</keyword>
<dbReference type="SMART" id="SM00382">
    <property type="entry name" value="AAA"/>
    <property type="match status" value="1"/>
</dbReference>
<comment type="caution">
    <text evidence="11">The sequence shown here is derived from an EMBL/GenBank/DDBJ whole genome shotgun (WGS) entry which is preliminary data.</text>
</comment>
<dbReference type="InterPro" id="IPR027417">
    <property type="entry name" value="P-loop_NTPase"/>
</dbReference>
<evidence type="ECO:0000256" key="2">
    <source>
        <dbReference type="ARBA" id="ARBA00005814"/>
    </source>
</evidence>
<dbReference type="Pfam" id="PF00005">
    <property type="entry name" value="ABC_tran"/>
    <property type="match status" value="1"/>
</dbReference>
<name>A0A835L153_SPOEX</name>
<protein>
    <recommendedName>
        <fullName evidence="10">ABC transporter domain-containing protein</fullName>
    </recommendedName>
</protein>
<dbReference type="InterPro" id="IPR003439">
    <property type="entry name" value="ABC_transporter-like_ATP-bd"/>
</dbReference>
<feature type="domain" description="ABC transporter" evidence="10">
    <location>
        <begin position="106"/>
        <end position="344"/>
    </location>
</feature>
<dbReference type="InterPro" id="IPR003593">
    <property type="entry name" value="AAA+_ATPase"/>
</dbReference>
<feature type="transmembrane region" description="Helical" evidence="9">
    <location>
        <begin position="503"/>
        <end position="525"/>
    </location>
</feature>
<keyword evidence="8 9" id="KW-0472">Membrane</keyword>
<evidence type="ECO:0000313" key="12">
    <source>
        <dbReference type="Proteomes" id="UP000648187"/>
    </source>
</evidence>
<feature type="transmembrane region" description="Helical" evidence="9">
    <location>
        <begin position="537"/>
        <end position="554"/>
    </location>
</feature>
<dbReference type="PROSITE" id="PS50893">
    <property type="entry name" value="ABC_TRANSPORTER_2"/>
    <property type="match status" value="1"/>
</dbReference>
<evidence type="ECO:0000256" key="7">
    <source>
        <dbReference type="ARBA" id="ARBA00022989"/>
    </source>
</evidence>
<dbReference type="PROSITE" id="PS00211">
    <property type="entry name" value="ABC_TRANSPORTER_1"/>
    <property type="match status" value="1"/>
</dbReference>
<evidence type="ECO:0000256" key="8">
    <source>
        <dbReference type="ARBA" id="ARBA00023136"/>
    </source>
</evidence>
<dbReference type="GO" id="GO:0016887">
    <property type="term" value="F:ATP hydrolysis activity"/>
    <property type="evidence" value="ECO:0007669"/>
    <property type="project" value="InterPro"/>
</dbReference>
<keyword evidence="4 9" id="KW-0812">Transmembrane</keyword>
<dbReference type="InterPro" id="IPR017871">
    <property type="entry name" value="ABC_transporter-like_CS"/>
</dbReference>
<dbReference type="Pfam" id="PF01061">
    <property type="entry name" value="ABC2_membrane"/>
    <property type="match status" value="1"/>
</dbReference>
<evidence type="ECO:0000259" key="10">
    <source>
        <dbReference type="PROSITE" id="PS50893"/>
    </source>
</evidence>
<dbReference type="InterPro" id="IPR043926">
    <property type="entry name" value="ABCG_dom"/>
</dbReference>
<feature type="transmembrane region" description="Helical" evidence="9">
    <location>
        <begin position="606"/>
        <end position="622"/>
    </location>
</feature>